<evidence type="ECO:0000313" key="2">
    <source>
        <dbReference type="Proteomes" id="UP001054837"/>
    </source>
</evidence>
<protein>
    <submittedName>
        <fullName evidence="1">Uncharacterized protein</fullName>
    </submittedName>
</protein>
<dbReference type="AlphaFoldDB" id="A0AAV4N9B5"/>
<organism evidence="1 2">
    <name type="scientific">Caerostris darwini</name>
    <dbReference type="NCBI Taxonomy" id="1538125"/>
    <lineage>
        <taxon>Eukaryota</taxon>
        <taxon>Metazoa</taxon>
        <taxon>Ecdysozoa</taxon>
        <taxon>Arthropoda</taxon>
        <taxon>Chelicerata</taxon>
        <taxon>Arachnida</taxon>
        <taxon>Araneae</taxon>
        <taxon>Araneomorphae</taxon>
        <taxon>Entelegynae</taxon>
        <taxon>Araneoidea</taxon>
        <taxon>Araneidae</taxon>
        <taxon>Caerostris</taxon>
    </lineage>
</organism>
<proteinExistence type="predicted"/>
<name>A0AAV4N9B5_9ARAC</name>
<evidence type="ECO:0000313" key="1">
    <source>
        <dbReference type="EMBL" id="GIX80054.1"/>
    </source>
</evidence>
<gene>
    <name evidence="1" type="ORF">CDAR_457681</name>
</gene>
<keyword evidence="2" id="KW-1185">Reference proteome</keyword>
<sequence>MPKTKNQGMKKVLWETSPNLMTQAQNKEQRIKKESFPKLLCSLSTCEGSLPSILSLSSVLLDGEDQDLSPLVLPRGDVTARNGIN</sequence>
<comment type="caution">
    <text evidence="1">The sequence shown here is derived from an EMBL/GenBank/DDBJ whole genome shotgun (WGS) entry which is preliminary data.</text>
</comment>
<reference evidence="1 2" key="1">
    <citation type="submission" date="2021-06" db="EMBL/GenBank/DDBJ databases">
        <title>Caerostris darwini draft genome.</title>
        <authorList>
            <person name="Kono N."/>
            <person name="Arakawa K."/>
        </authorList>
    </citation>
    <scope>NUCLEOTIDE SEQUENCE [LARGE SCALE GENOMIC DNA]</scope>
</reference>
<accession>A0AAV4N9B5</accession>
<dbReference type="EMBL" id="BPLQ01001262">
    <property type="protein sequence ID" value="GIX80054.1"/>
    <property type="molecule type" value="Genomic_DNA"/>
</dbReference>
<dbReference type="Proteomes" id="UP001054837">
    <property type="component" value="Unassembled WGS sequence"/>
</dbReference>